<sequence length="67" mass="7495">MANVHKHKLRGIRGIDDETWDAFDEATKAGESDRSASVRAWVDYYLGRTDELPPRAPAGPWSTPPQT</sequence>
<gene>
    <name evidence="1" type="ORF">GCM10011578_083290</name>
</gene>
<evidence type="ECO:0000313" key="1">
    <source>
        <dbReference type="EMBL" id="GGN38171.1"/>
    </source>
</evidence>
<dbReference type="Proteomes" id="UP000653411">
    <property type="component" value="Unassembled WGS sequence"/>
</dbReference>
<protein>
    <submittedName>
        <fullName evidence="1">Uncharacterized protein</fullName>
    </submittedName>
</protein>
<dbReference type="AlphaFoldDB" id="A0A917XLX6"/>
<dbReference type="EMBL" id="BMML01000027">
    <property type="protein sequence ID" value="GGN38171.1"/>
    <property type="molecule type" value="Genomic_DNA"/>
</dbReference>
<evidence type="ECO:0000313" key="2">
    <source>
        <dbReference type="Proteomes" id="UP000653411"/>
    </source>
</evidence>
<name>A0A917XLX6_9ACTN</name>
<proteinExistence type="predicted"/>
<keyword evidence="2" id="KW-1185">Reference proteome</keyword>
<reference evidence="1" key="1">
    <citation type="journal article" date="2014" name="Int. J. Syst. Evol. Microbiol.">
        <title>Complete genome sequence of Corynebacterium casei LMG S-19264T (=DSM 44701T), isolated from a smear-ripened cheese.</title>
        <authorList>
            <consortium name="US DOE Joint Genome Institute (JGI-PGF)"/>
            <person name="Walter F."/>
            <person name="Albersmeier A."/>
            <person name="Kalinowski J."/>
            <person name="Ruckert C."/>
        </authorList>
    </citation>
    <scope>NUCLEOTIDE SEQUENCE</scope>
    <source>
        <strain evidence="1">CGMCC 4.7110</strain>
    </source>
</reference>
<organism evidence="1 2">
    <name type="scientific">Streptomyces fuscichromogenes</name>
    <dbReference type="NCBI Taxonomy" id="1324013"/>
    <lineage>
        <taxon>Bacteria</taxon>
        <taxon>Bacillati</taxon>
        <taxon>Actinomycetota</taxon>
        <taxon>Actinomycetes</taxon>
        <taxon>Kitasatosporales</taxon>
        <taxon>Streptomycetaceae</taxon>
        <taxon>Streptomyces</taxon>
    </lineage>
</organism>
<accession>A0A917XLX6</accession>
<reference evidence="1" key="2">
    <citation type="submission" date="2020-09" db="EMBL/GenBank/DDBJ databases">
        <authorList>
            <person name="Sun Q."/>
            <person name="Zhou Y."/>
        </authorList>
    </citation>
    <scope>NUCLEOTIDE SEQUENCE</scope>
    <source>
        <strain evidence="1">CGMCC 4.7110</strain>
    </source>
</reference>
<comment type="caution">
    <text evidence="1">The sequence shown here is derived from an EMBL/GenBank/DDBJ whole genome shotgun (WGS) entry which is preliminary data.</text>
</comment>
<dbReference type="RefSeq" id="WP_189268139.1">
    <property type="nucleotide sequence ID" value="NZ_BMML01000027.1"/>
</dbReference>